<dbReference type="Gene3D" id="1.10.260.40">
    <property type="entry name" value="lambda repressor-like DNA-binding domains"/>
    <property type="match status" value="1"/>
</dbReference>
<dbReference type="SMART" id="SM00530">
    <property type="entry name" value="HTH_XRE"/>
    <property type="match status" value="1"/>
</dbReference>
<dbReference type="GO" id="GO:0003677">
    <property type="term" value="F:DNA binding"/>
    <property type="evidence" value="ECO:0007669"/>
    <property type="project" value="InterPro"/>
</dbReference>
<feature type="domain" description="HTH cro/C1-type" evidence="1">
    <location>
        <begin position="42"/>
        <end position="96"/>
    </location>
</feature>
<sequence>MEGQNFAIPRAEVAKQHTMKRLPASVDESEIPEMRKKFAKNFRAARIRAGLTQKDICEKAGLTQPYLSEVERGLSNISLDNMEVLAGLVHKPLWVLLR</sequence>
<keyword evidence="2" id="KW-0614">Plasmid</keyword>
<evidence type="ECO:0000259" key="1">
    <source>
        <dbReference type="PROSITE" id="PS50943"/>
    </source>
</evidence>
<protein>
    <submittedName>
        <fullName evidence="2">Putative mating pair formation protein</fullName>
    </submittedName>
</protein>
<gene>
    <name evidence="2" type="primary">trbA</name>
</gene>
<organism evidence="2">
    <name type="scientific">Stenotrophomonas maltophilia</name>
    <name type="common">Pseudomonas maltophilia</name>
    <name type="synonym">Xanthomonas maltophilia</name>
    <dbReference type="NCBI Taxonomy" id="40324"/>
    <lineage>
        <taxon>Bacteria</taxon>
        <taxon>Pseudomonadati</taxon>
        <taxon>Pseudomonadota</taxon>
        <taxon>Gammaproteobacteria</taxon>
        <taxon>Lysobacterales</taxon>
        <taxon>Lysobacteraceae</taxon>
        <taxon>Stenotrophomonas</taxon>
        <taxon>Stenotrophomonas maltophilia group</taxon>
    </lineage>
</organism>
<dbReference type="SUPFAM" id="SSF47413">
    <property type="entry name" value="lambda repressor-like DNA-binding domains"/>
    <property type="match status" value="1"/>
</dbReference>
<accession>Q7WZM4</accession>
<dbReference type="InterPro" id="IPR010982">
    <property type="entry name" value="Lambda_DNA-bd_dom_sf"/>
</dbReference>
<evidence type="ECO:0000313" key="2">
    <source>
        <dbReference type="EMBL" id="AAP82048.1"/>
    </source>
</evidence>
<dbReference type="AlphaFoldDB" id="Q7WZM4"/>
<geneLocation type="plasmid" evidence="2">
    <name>pBI1063</name>
</geneLocation>
<proteinExistence type="predicted"/>
<dbReference type="EMBL" id="AY299014">
    <property type="protein sequence ID" value="AAP82048.1"/>
    <property type="molecule type" value="Genomic_DNA"/>
</dbReference>
<dbReference type="CDD" id="cd00093">
    <property type="entry name" value="HTH_XRE"/>
    <property type="match status" value="1"/>
</dbReference>
<dbReference type="PROSITE" id="PS50943">
    <property type="entry name" value="HTH_CROC1"/>
    <property type="match status" value="1"/>
</dbReference>
<name>Q7WZM4_STEMA</name>
<reference evidence="2" key="1">
    <citation type="submission" date="2003-05" db="EMBL/GenBank/DDBJ databases">
        <title>Characterization of the transfer region of the 68 kb plasmid pBI1063.</title>
        <authorList>
            <person name="Battermann A."/>
            <person name="Disque-Kochem C."/>
            <person name="Dreiseikelmann B."/>
        </authorList>
    </citation>
    <scope>NUCLEOTIDE SEQUENCE</scope>
    <source>
        <plasmid evidence="2">pBI1063</plasmid>
    </source>
</reference>
<dbReference type="InterPro" id="IPR001387">
    <property type="entry name" value="Cro/C1-type_HTH"/>
</dbReference>
<dbReference type="Pfam" id="PF01381">
    <property type="entry name" value="HTH_3"/>
    <property type="match status" value="1"/>
</dbReference>